<organism evidence="1 2">
    <name type="scientific">Zhouia amylolytica AD3</name>
    <dbReference type="NCBI Taxonomy" id="1286632"/>
    <lineage>
        <taxon>Bacteria</taxon>
        <taxon>Pseudomonadati</taxon>
        <taxon>Bacteroidota</taxon>
        <taxon>Flavobacteriia</taxon>
        <taxon>Flavobacteriales</taxon>
        <taxon>Flavobacteriaceae</taxon>
        <taxon>Zhouia</taxon>
    </lineage>
</organism>
<dbReference type="AlphaFoldDB" id="W2URN8"/>
<accession>W2URN8</accession>
<dbReference type="Proteomes" id="UP000018850">
    <property type="component" value="Unassembled WGS sequence"/>
</dbReference>
<proteinExistence type="predicted"/>
<sequence>MIKKEISRRKFIQQLSLSSLALYLPWQTYGQLNASKPPYVDPVTALAVTKTALDLINNFSGPKKSAMASMLQYQNQMLDIISNQLTDIQKSLVEVENAIATLPEKFEKALKLQFQSELIAEVRGAANRYNYNYLRPSMEDPELIKNEDVRNEIRDIINIADQKLSTLKGLSGGLSPEACMIAPLALSLEVAGRSALGMPTASIKATLLKYKEWFSDMVSDKAGAIPDIQNKTMLYHDQIISKLEKNHLAKMYQLQNYKIRGTQTSAYCNDPVILFTRIEIRGSSIDKNRLATTKVNNLKGWTHGIYSRSAKLQSVLREDLGTHMIEFSDPLIMIAENKQQVNFTFPKNGEYCYLYWDAPKSADRKQLENIANSNGNRWSDHKVNREKIKQAIFEANLQRVKLCFCSYGYTIANNTTQRINEYLKLL</sequence>
<protein>
    <submittedName>
        <fullName evidence="1">Uncharacterized protein</fullName>
    </submittedName>
</protein>
<gene>
    <name evidence="1" type="ORF">P278_09470</name>
</gene>
<dbReference type="EMBL" id="AYXY01000016">
    <property type="protein sequence ID" value="ETN96146.1"/>
    <property type="molecule type" value="Genomic_DNA"/>
</dbReference>
<evidence type="ECO:0000313" key="1">
    <source>
        <dbReference type="EMBL" id="ETN96146.1"/>
    </source>
</evidence>
<keyword evidence="2" id="KW-1185">Reference proteome</keyword>
<comment type="caution">
    <text evidence="1">The sequence shown here is derived from an EMBL/GenBank/DDBJ whole genome shotgun (WGS) entry which is preliminary data.</text>
</comment>
<dbReference type="RefSeq" id="WP_038263132.1">
    <property type="nucleotide sequence ID" value="NZ_AYXY01000016.1"/>
</dbReference>
<name>W2URN8_9FLAO</name>
<reference evidence="1 2" key="2">
    <citation type="journal article" date="2016" name="Genome Announc.">
        <title>Draft Genome Sequence of Zhouia amylolytica AD3, Isolated from Tidal Flat Sediment.</title>
        <authorList>
            <person name="Jia B."/>
            <person name="Jin H.M."/>
            <person name="Lee H.J."/>
            <person name="Jeon C.O."/>
        </authorList>
    </citation>
    <scope>NUCLEOTIDE SEQUENCE [LARGE SCALE GENOMIC DNA]</scope>
    <source>
        <strain evidence="1 2">AD3</strain>
    </source>
</reference>
<evidence type="ECO:0000313" key="2">
    <source>
        <dbReference type="Proteomes" id="UP000018850"/>
    </source>
</evidence>
<reference evidence="2" key="1">
    <citation type="submission" date="2013-11" db="EMBL/GenBank/DDBJ databases">
        <title>Draft genome sequence from a member of Zhouia, isolated tidal flat.</title>
        <authorList>
            <person name="Jin H."/>
            <person name="Jeon C.O."/>
        </authorList>
    </citation>
    <scope>NUCLEOTIDE SEQUENCE [LARGE SCALE GENOMIC DNA]</scope>
    <source>
        <strain evidence="2">AD3</strain>
    </source>
</reference>